<name>A0A231GYW7_9NOCA</name>
<dbReference type="GO" id="GO:0016491">
    <property type="term" value="F:oxidoreductase activity"/>
    <property type="evidence" value="ECO:0007669"/>
    <property type="project" value="UniProtKB-KW"/>
</dbReference>
<evidence type="ECO:0000313" key="2">
    <source>
        <dbReference type="Proteomes" id="UP000215506"/>
    </source>
</evidence>
<dbReference type="EC" id="1.-.-.-" evidence="1"/>
<reference evidence="1 2" key="1">
    <citation type="submission" date="2017-07" db="EMBL/GenBank/DDBJ databases">
        <title>First draft Genome Sequence of Nocardia cerradoensis isolated from human infection.</title>
        <authorList>
            <person name="Carrasco G."/>
        </authorList>
    </citation>
    <scope>NUCLEOTIDE SEQUENCE [LARGE SCALE GENOMIC DNA]</scope>
    <source>
        <strain evidence="1 2">CNM20130759</strain>
    </source>
</reference>
<keyword evidence="2" id="KW-1185">Reference proteome</keyword>
<accession>A0A231GYW7</accession>
<sequence length="321" mass="36057">MNNSTVIDEIEIDLAERVTALDLYRRWEMQQWQAQSLEYERDAEGWTQLPAFARLPLLATLARFLIGETTVTETLAPLAYAAPEVDYKMYLATQLADEARHTVFFRRYLAFLSDTLGNEELSQVSGVDRVGDLFEKALVDAVERVRADPADTAAWYEGVVVYHLLVEGAVAMTGLHTVLGTVRTLPGFDILRTGVTNVARDESRHISFGVLALRNGVRGGYRDHIVEMIRGHLPAAARTLVDPETRDPFPRLVPVLRKRAEILHEQWEFAESSLGRRMTSIGIPRDIISELAENWRESCAAAAGEYADIHGEPHPITYLVQ</sequence>
<dbReference type="AlphaFoldDB" id="A0A231GYW7"/>
<dbReference type="RefSeq" id="WP_094027354.1">
    <property type="nucleotide sequence ID" value="NZ_NGAF01000017.1"/>
</dbReference>
<protein>
    <submittedName>
        <fullName evidence="1">R2-like ligand binding oxidase</fullName>
        <ecNumber evidence="1">1.-.-.-</ecNumber>
    </submittedName>
</protein>
<dbReference type="InterPro" id="IPR012348">
    <property type="entry name" value="RNR-like"/>
</dbReference>
<dbReference type="InterPro" id="IPR009078">
    <property type="entry name" value="Ferritin-like_SF"/>
</dbReference>
<gene>
    <name evidence="1" type="primary">nrdB</name>
    <name evidence="1" type="ORF">B7C42_06117</name>
</gene>
<keyword evidence="1" id="KW-0560">Oxidoreductase</keyword>
<dbReference type="EMBL" id="NGAF01000017">
    <property type="protein sequence ID" value="OXR41775.1"/>
    <property type="molecule type" value="Genomic_DNA"/>
</dbReference>
<evidence type="ECO:0000313" key="1">
    <source>
        <dbReference type="EMBL" id="OXR41775.1"/>
    </source>
</evidence>
<comment type="caution">
    <text evidence="1">The sequence shown here is derived from an EMBL/GenBank/DDBJ whole genome shotgun (WGS) entry which is preliminary data.</text>
</comment>
<dbReference type="SUPFAM" id="SSF47240">
    <property type="entry name" value="Ferritin-like"/>
    <property type="match status" value="1"/>
</dbReference>
<dbReference type="Proteomes" id="UP000215506">
    <property type="component" value="Unassembled WGS sequence"/>
</dbReference>
<dbReference type="Gene3D" id="1.10.620.20">
    <property type="entry name" value="Ribonucleotide Reductase, subunit A"/>
    <property type="match status" value="1"/>
</dbReference>
<proteinExistence type="predicted"/>
<organism evidence="1 2">
    <name type="scientific">Nocardia cerradoensis</name>
    <dbReference type="NCBI Taxonomy" id="85688"/>
    <lineage>
        <taxon>Bacteria</taxon>
        <taxon>Bacillati</taxon>
        <taxon>Actinomycetota</taxon>
        <taxon>Actinomycetes</taxon>
        <taxon>Mycobacteriales</taxon>
        <taxon>Nocardiaceae</taxon>
        <taxon>Nocardia</taxon>
    </lineage>
</organism>